<name>A0AAV9FHM8_ACOCL</name>
<sequence>MVAKTRSTVHERDVEEGRVTPDDPPPQKGKAPLGSSSQDPTPEAGRDFAKEMELMNQRFGHIEGLMLQFLKRGEKTPPPPPPEARDQPNGPLSRAQRAESDRGRF</sequence>
<proteinExistence type="predicted"/>
<feature type="compositionally biased region" description="Basic and acidic residues" evidence="1">
    <location>
        <begin position="96"/>
        <end position="105"/>
    </location>
</feature>
<evidence type="ECO:0000313" key="2">
    <source>
        <dbReference type="EMBL" id="KAK1325204.1"/>
    </source>
</evidence>
<reference evidence="2" key="2">
    <citation type="submission" date="2023-06" db="EMBL/GenBank/DDBJ databases">
        <authorList>
            <person name="Ma L."/>
            <person name="Liu K.-W."/>
            <person name="Li Z."/>
            <person name="Hsiao Y.-Y."/>
            <person name="Qi Y."/>
            <person name="Fu T."/>
            <person name="Tang G."/>
            <person name="Zhang D."/>
            <person name="Sun W.-H."/>
            <person name="Liu D.-K."/>
            <person name="Li Y."/>
            <person name="Chen G.-Z."/>
            <person name="Liu X.-D."/>
            <person name="Liao X.-Y."/>
            <person name="Jiang Y.-T."/>
            <person name="Yu X."/>
            <person name="Hao Y."/>
            <person name="Huang J."/>
            <person name="Zhao X.-W."/>
            <person name="Ke S."/>
            <person name="Chen Y.-Y."/>
            <person name="Wu W.-L."/>
            <person name="Hsu J.-L."/>
            <person name="Lin Y.-F."/>
            <person name="Huang M.-D."/>
            <person name="Li C.-Y."/>
            <person name="Huang L."/>
            <person name="Wang Z.-W."/>
            <person name="Zhao X."/>
            <person name="Zhong W.-Y."/>
            <person name="Peng D.-H."/>
            <person name="Ahmad S."/>
            <person name="Lan S."/>
            <person name="Zhang J.-S."/>
            <person name="Tsai W.-C."/>
            <person name="Van De Peer Y."/>
            <person name="Liu Z.-J."/>
        </authorList>
    </citation>
    <scope>NUCLEOTIDE SEQUENCE</scope>
    <source>
        <strain evidence="2">CP</strain>
        <tissue evidence="2">Leaves</tissue>
    </source>
</reference>
<feature type="region of interest" description="Disordered" evidence="1">
    <location>
        <begin position="69"/>
        <end position="105"/>
    </location>
</feature>
<feature type="region of interest" description="Disordered" evidence="1">
    <location>
        <begin position="1"/>
        <end position="49"/>
    </location>
</feature>
<gene>
    <name evidence="2" type="ORF">QJS10_CPA01g02683</name>
</gene>
<dbReference type="Proteomes" id="UP001180020">
    <property type="component" value="Unassembled WGS sequence"/>
</dbReference>
<organism evidence="2 3">
    <name type="scientific">Acorus calamus</name>
    <name type="common">Sweet flag</name>
    <dbReference type="NCBI Taxonomy" id="4465"/>
    <lineage>
        <taxon>Eukaryota</taxon>
        <taxon>Viridiplantae</taxon>
        <taxon>Streptophyta</taxon>
        <taxon>Embryophyta</taxon>
        <taxon>Tracheophyta</taxon>
        <taxon>Spermatophyta</taxon>
        <taxon>Magnoliopsida</taxon>
        <taxon>Liliopsida</taxon>
        <taxon>Acoraceae</taxon>
        <taxon>Acorus</taxon>
    </lineage>
</organism>
<comment type="caution">
    <text evidence="2">The sequence shown here is derived from an EMBL/GenBank/DDBJ whole genome shotgun (WGS) entry which is preliminary data.</text>
</comment>
<accession>A0AAV9FHM8</accession>
<evidence type="ECO:0000256" key="1">
    <source>
        <dbReference type="SAM" id="MobiDB-lite"/>
    </source>
</evidence>
<dbReference type="EMBL" id="JAUJYO010000001">
    <property type="protein sequence ID" value="KAK1325204.1"/>
    <property type="molecule type" value="Genomic_DNA"/>
</dbReference>
<keyword evidence="3" id="KW-1185">Reference proteome</keyword>
<feature type="compositionally biased region" description="Basic and acidic residues" evidence="1">
    <location>
        <begin position="8"/>
        <end position="21"/>
    </location>
</feature>
<evidence type="ECO:0000313" key="3">
    <source>
        <dbReference type="Proteomes" id="UP001180020"/>
    </source>
</evidence>
<reference evidence="2" key="1">
    <citation type="journal article" date="2023" name="Nat. Commun.">
        <title>Diploid and tetraploid genomes of Acorus and the evolution of monocots.</title>
        <authorList>
            <person name="Ma L."/>
            <person name="Liu K.W."/>
            <person name="Li Z."/>
            <person name="Hsiao Y.Y."/>
            <person name="Qi Y."/>
            <person name="Fu T."/>
            <person name="Tang G.D."/>
            <person name="Zhang D."/>
            <person name="Sun W.H."/>
            <person name="Liu D.K."/>
            <person name="Li Y."/>
            <person name="Chen G.Z."/>
            <person name="Liu X.D."/>
            <person name="Liao X.Y."/>
            <person name="Jiang Y.T."/>
            <person name="Yu X."/>
            <person name="Hao Y."/>
            <person name="Huang J."/>
            <person name="Zhao X.W."/>
            <person name="Ke S."/>
            <person name="Chen Y.Y."/>
            <person name="Wu W.L."/>
            <person name="Hsu J.L."/>
            <person name="Lin Y.F."/>
            <person name="Huang M.D."/>
            <person name="Li C.Y."/>
            <person name="Huang L."/>
            <person name="Wang Z.W."/>
            <person name="Zhao X."/>
            <person name="Zhong W.Y."/>
            <person name="Peng D.H."/>
            <person name="Ahmad S."/>
            <person name="Lan S."/>
            <person name="Zhang J.S."/>
            <person name="Tsai W.C."/>
            <person name="Van de Peer Y."/>
            <person name="Liu Z.J."/>
        </authorList>
    </citation>
    <scope>NUCLEOTIDE SEQUENCE</scope>
    <source>
        <strain evidence="2">CP</strain>
    </source>
</reference>
<protein>
    <submittedName>
        <fullName evidence="2">Uncharacterized protein</fullName>
    </submittedName>
</protein>
<dbReference type="AlphaFoldDB" id="A0AAV9FHM8"/>